<name>A0A067M5L8_BOTB1</name>
<keyword evidence="4" id="KW-1185">Reference proteome</keyword>
<dbReference type="Proteomes" id="UP000027195">
    <property type="component" value="Unassembled WGS sequence"/>
</dbReference>
<evidence type="ECO:0000313" key="3">
    <source>
        <dbReference type="EMBL" id="KDQ07177.1"/>
    </source>
</evidence>
<dbReference type="SUPFAM" id="SSF53098">
    <property type="entry name" value="Ribonuclease H-like"/>
    <property type="match status" value="1"/>
</dbReference>
<dbReference type="STRING" id="930990.A0A067M5L8"/>
<sequence length="594" mass="67447">GPVLKEEVHKVEESVQHHVKGKLATGQSDGWKDVSKTSLVGFMITVTKKVYPIRVHNVSSGKKDANRLLQLVLDEIRRCEEELEVRIIAWCTDSGGDCKSMRKKLAKERPDLLTPDYWAHQINLIAGDYLKQHSSLIDSASDALAVIKWFNNHSVALGALHQCQQSLSGHELALCLPTVIRWTSHFLAFTRLLKVAKPMRLCAVLNDKVLLSCAGPGAAKKDEATQVLRIVNNADFWTDIATMCVHLKPLALAVNIAQGPATRLDHVLLALGNLYRLYLDASIDSATREFFLKPYIKHRLFDNRHRQLLHLGLHGCLKRLFMRVFPAVKINEADFYEAVQDYYHGRKEFDREQMALDALETIYKKEGKSVDILRIWQELDVTGLGNAGRNQLVHLAILLLSVAPNSASCDRFFSEMGIVHNKLRNRLAYDRVRETSVLKMSLRHSHEDAGLTRKRLKRKLGLQEESGAGRIDDFDAATEERDFDFRMVAEELIRDAADEETEEAEETVDDEQDPPNSNAGRPRIILYTREKIPLKDLFVYAEPPEQIQNGLDMYWPDAERTLGQEMEFYDAIARNSAPSETEELAMLIERTCIT</sequence>
<dbReference type="InterPro" id="IPR012337">
    <property type="entry name" value="RNaseH-like_sf"/>
</dbReference>
<organism evidence="3 4">
    <name type="scientific">Botryobasidium botryosum (strain FD-172 SS1)</name>
    <dbReference type="NCBI Taxonomy" id="930990"/>
    <lineage>
        <taxon>Eukaryota</taxon>
        <taxon>Fungi</taxon>
        <taxon>Dikarya</taxon>
        <taxon>Basidiomycota</taxon>
        <taxon>Agaricomycotina</taxon>
        <taxon>Agaricomycetes</taxon>
        <taxon>Cantharellales</taxon>
        <taxon>Botryobasidiaceae</taxon>
        <taxon>Botryobasidium</taxon>
    </lineage>
</organism>
<dbReference type="InterPro" id="IPR007021">
    <property type="entry name" value="DUF659"/>
</dbReference>
<dbReference type="InParanoid" id="A0A067M5L8"/>
<proteinExistence type="predicted"/>
<dbReference type="OrthoDB" id="2423954at2759"/>
<evidence type="ECO:0000259" key="2">
    <source>
        <dbReference type="Pfam" id="PF04937"/>
    </source>
</evidence>
<accession>A0A067M5L8</accession>
<feature type="compositionally biased region" description="Acidic residues" evidence="1">
    <location>
        <begin position="497"/>
        <end position="513"/>
    </location>
</feature>
<evidence type="ECO:0000256" key="1">
    <source>
        <dbReference type="SAM" id="MobiDB-lite"/>
    </source>
</evidence>
<dbReference type="EMBL" id="KL198113">
    <property type="protein sequence ID" value="KDQ07177.1"/>
    <property type="molecule type" value="Genomic_DNA"/>
</dbReference>
<gene>
    <name evidence="3" type="ORF">BOTBODRAFT_120426</name>
</gene>
<dbReference type="Pfam" id="PF04937">
    <property type="entry name" value="DUF659"/>
    <property type="match status" value="1"/>
</dbReference>
<protein>
    <recommendedName>
        <fullName evidence="2">DUF659 domain-containing protein</fullName>
    </recommendedName>
</protein>
<feature type="region of interest" description="Disordered" evidence="1">
    <location>
        <begin position="497"/>
        <end position="522"/>
    </location>
</feature>
<reference evidence="4" key="1">
    <citation type="journal article" date="2014" name="Proc. Natl. Acad. Sci. U.S.A.">
        <title>Extensive sampling of basidiomycete genomes demonstrates inadequacy of the white-rot/brown-rot paradigm for wood decay fungi.</title>
        <authorList>
            <person name="Riley R."/>
            <person name="Salamov A.A."/>
            <person name="Brown D.W."/>
            <person name="Nagy L.G."/>
            <person name="Floudas D."/>
            <person name="Held B.W."/>
            <person name="Levasseur A."/>
            <person name="Lombard V."/>
            <person name="Morin E."/>
            <person name="Otillar R."/>
            <person name="Lindquist E.A."/>
            <person name="Sun H."/>
            <person name="LaButti K.M."/>
            <person name="Schmutz J."/>
            <person name="Jabbour D."/>
            <person name="Luo H."/>
            <person name="Baker S.E."/>
            <person name="Pisabarro A.G."/>
            <person name="Walton J.D."/>
            <person name="Blanchette R.A."/>
            <person name="Henrissat B."/>
            <person name="Martin F."/>
            <person name="Cullen D."/>
            <person name="Hibbett D.S."/>
            <person name="Grigoriev I.V."/>
        </authorList>
    </citation>
    <scope>NUCLEOTIDE SEQUENCE [LARGE SCALE GENOMIC DNA]</scope>
    <source>
        <strain evidence="4">FD-172 SS1</strain>
    </source>
</reference>
<dbReference type="HOGENOM" id="CLU_007316_2_1_1"/>
<feature type="domain" description="DUF659" evidence="2">
    <location>
        <begin position="2"/>
        <end position="133"/>
    </location>
</feature>
<dbReference type="AlphaFoldDB" id="A0A067M5L8"/>
<feature type="non-terminal residue" evidence="3">
    <location>
        <position position="1"/>
    </location>
</feature>
<evidence type="ECO:0000313" key="4">
    <source>
        <dbReference type="Proteomes" id="UP000027195"/>
    </source>
</evidence>